<sequence length="96" mass="11145">MLEKNQKWRYEELFAFLKSSKAYIKGIFNPLEIADLISYLKVHSTLQATKKKKASIDSSYCNGDFIWESDQNRRSVPQADALPIELHQPKRCVSHT</sequence>
<keyword evidence="2" id="KW-1185">Reference proteome</keyword>
<dbReference type="AlphaFoldDB" id="A0A0N4TXH4"/>
<reference evidence="3" key="1">
    <citation type="submission" date="2017-02" db="UniProtKB">
        <authorList>
            <consortium name="WormBaseParasite"/>
        </authorList>
    </citation>
    <scope>IDENTIFICATION</scope>
</reference>
<evidence type="ECO:0000313" key="1">
    <source>
        <dbReference type="EMBL" id="VDN94788.1"/>
    </source>
</evidence>
<dbReference type="Proteomes" id="UP000278627">
    <property type="component" value="Unassembled WGS sequence"/>
</dbReference>
<organism evidence="3">
    <name type="scientific">Brugia pahangi</name>
    <name type="common">Filarial nematode worm</name>
    <dbReference type="NCBI Taxonomy" id="6280"/>
    <lineage>
        <taxon>Eukaryota</taxon>
        <taxon>Metazoa</taxon>
        <taxon>Ecdysozoa</taxon>
        <taxon>Nematoda</taxon>
        <taxon>Chromadorea</taxon>
        <taxon>Rhabditida</taxon>
        <taxon>Spirurina</taxon>
        <taxon>Spiruromorpha</taxon>
        <taxon>Filarioidea</taxon>
        <taxon>Onchocercidae</taxon>
        <taxon>Brugia</taxon>
    </lineage>
</organism>
<accession>A0A0N4TXH4</accession>
<reference evidence="1 2" key="2">
    <citation type="submission" date="2018-11" db="EMBL/GenBank/DDBJ databases">
        <authorList>
            <consortium name="Pathogen Informatics"/>
        </authorList>
    </citation>
    <scope>NUCLEOTIDE SEQUENCE [LARGE SCALE GENOMIC DNA]</scope>
</reference>
<evidence type="ECO:0000313" key="3">
    <source>
        <dbReference type="WBParaSite" id="BPAG_0001367501-mRNA-1"/>
    </source>
</evidence>
<protein>
    <submittedName>
        <fullName evidence="3">DDE_Tnp_1_7 domain-containing protein</fullName>
    </submittedName>
</protein>
<name>A0A0N4TXH4_BRUPA</name>
<dbReference type="WBParaSite" id="BPAG_0001367501-mRNA-1">
    <property type="protein sequence ID" value="BPAG_0001367501-mRNA-1"/>
    <property type="gene ID" value="BPAG_0001367501"/>
</dbReference>
<dbReference type="EMBL" id="UZAD01013418">
    <property type="protein sequence ID" value="VDN94788.1"/>
    <property type="molecule type" value="Genomic_DNA"/>
</dbReference>
<gene>
    <name evidence="1" type="ORF">BPAG_LOCUS13603</name>
</gene>
<evidence type="ECO:0000313" key="2">
    <source>
        <dbReference type="Proteomes" id="UP000278627"/>
    </source>
</evidence>
<proteinExistence type="predicted"/>